<evidence type="ECO:0000256" key="4">
    <source>
        <dbReference type="PROSITE-ProRule" id="PRU00289"/>
    </source>
</evidence>
<dbReference type="InterPro" id="IPR002543">
    <property type="entry name" value="FtsK_dom"/>
</dbReference>
<dbReference type="EMBL" id="BOSM01000014">
    <property type="protein sequence ID" value="GIP61136.1"/>
    <property type="molecule type" value="Genomic_DNA"/>
</dbReference>
<keyword evidence="3 4" id="KW-0067">ATP-binding</keyword>
<feature type="domain" description="FtsK" evidence="6">
    <location>
        <begin position="264"/>
        <end position="451"/>
    </location>
</feature>
<evidence type="ECO:0000313" key="8">
    <source>
        <dbReference type="Proteomes" id="UP000681290"/>
    </source>
</evidence>
<dbReference type="Gene3D" id="3.40.50.300">
    <property type="entry name" value="P-loop containing nucleotide triphosphate hydrolases"/>
    <property type="match status" value="1"/>
</dbReference>
<dbReference type="InterPro" id="IPR018541">
    <property type="entry name" value="Ftsk_gamma"/>
</dbReference>
<accession>A0ABQ4MYZ1</accession>
<dbReference type="InterPro" id="IPR036390">
    <property type="entry name" value="WH_DNA-bd_sf"/>
</dbReference>
<evidence type="ECO:0000256" key="2">
    <source>
        <dbReference type="ARBA" id="ARBA00022741"/>
    </source>
</evidence>
<dbReference type="InterPro" id="IPR027417">
    <property type="entry name" value="P-loop_NTPase"/>
</dbReference>
<dbReference type="SUPFAM" id="SSF52540">
    <property type="entry name" value="P-loop containing nucleoside triphosphate hydrolases"/>
    <property type="match status" value="1"/>
</dbReference>
<comment type="caution">
    <text evidence="7">The sequence shown here is derived from an EMBL/GenBank/DDBJ whole genome shotgun (WGS) entry which is preliminary data.</text>
</comment>
<dbReference type="SMART" id="SM00843">
    <property type="entry name" value="Ftsk_gamma"/>
    <property type="match status" value="1"/>
</dbReference>
<keyword evidence="2 4" id="KW-0547">Nucleotide-binding</keyword>
<dbReference type="PROSITE" id="PS50901">
    <property type="entry name" value="FTSK"/>
    <property type="match status" value="1"/>
</dbReference>
<evidence type="ECO:0000313" key="7">
    <source>
        <dbReference type="EMBL" id="GIP61136.1"/>
    </source>
</evidence>
<dbReference type="Pfam" id="PF01580">
    <property type="entry name" value="FtsK_SpoIIIE"/>
    <property type="match status" value="1"/>
</dbReference>
<evidence type="ECO:0000256" key="1">
    <source>
        <dbReference type="ARBA" id="ARBA00004141"/>
    </source>
</evidence>
<keyword evidence="5" id="KW-1133">Transmembrane helix</keyword>
<reference evidence="7 8" key="1">
    <citation type="submission" date="2021-03" db="EMBL/GenBank/DDBJ databases">
        <title>Antimicrobial resistance genes in bacteria isolated from Japanese honey, and their potential for conferring macrolide and lincosamide resistance in the American foulbrood pathogen Paenibacillus larvae.</title>
        <authorList>
            <person name="Okamoto M."/>
            <person name="Kumagai M."/>
            <person name="Kanamori H."/>
            <person name="Takamatsu D."/>
        </authorList>
    </citation>
    <scope>NUCLEOTIDE SEQUENCE [LARGE SCALE GENOMIC DNA]</scope>
    <source>
        <strain evidence="7 8">J15TS10</strain>
    </source>
</reference>
<evidence type="ECO:0000259" key="6">
    <source>
        <dbReference type="PROSITE" id="PS50901"/>
    </source>
</evidence>
<dbReference type="RefSeq" id="WP_213595235.1">
    <property type="nucleotide sequence ID" value="NZ_BOSM01000014.1"/>
</dbReference>
<gene>
    <name evidence="7" type="ORF">J15TS10_49500</name>
</gene>
<feature type="transmembrane region" description="Helical" evidence="5">
    <location>
        <begin position="15"/>
        <end position="37"/>
    </location>
</feature>
<dbReference type="SUPFAM" id="SSF46785">
    <property type="entry name" value="Winged helix' DNA-binding domain"/>
    <property type="match status" value="1"/>
</dbReference>
<dbReference type="PANTHER" id="PTHR22683:SF41">
    <property type="entry name" value="DNA TRANSLOCASE FTSK"/>
    <property type="match status" value="1"/>
</dbReference>
<dbReference type="PANTHER" id="PTHR22683">
    <property type="entry name" value="SPORULATION PROTEIN RELATED"/>
    <property type="match status" value="1"/>
</dbReference>
<organism evidence="7 8">
    <name type="scientific">Paenibacillus woosongensis</name>
    <dbReference type="NCBI Taxonomy" id="307580"/>
    <lineage>
        <taxon>Bacteria</taxon>
        <taxon>Bacillati</taxon>
        <taxon>Bacillota</taxon>
        <taxon>Bacilli</taxon>
        <taxon>Bacillales</taxon>
        <taxon>Paenibacillaceae</taxon>
        <taxon>Paenibacillus</taxon>
    </lineage>
</organism>
<dbReference type="Gene3D" id="1.10.10.10">
    <property type="entry name" value="Winged helix-like DNA-binding domain superfamily/Winged helix DNA-binding domain"/>
    <property type="match status" value="1"/>
</dbReference>
<comment type="subcellular location">
    <subcellularLocation>
        <location evidence="1">Membrane</location>
        <topology evidence="1">Multi-pass membrane protein</topology>
    </subcellularLocation>
</comment>
<feature type="binding site" evidence="4">
    <location>
        <begin position="281"/>
        <end position="288"/>
    </location>
    <ligand>
        <name>ATP</name>
        <dbReference type="ChEBI" id="CHEBI:30616"/>
    </ligand>
</feature>
<protein>
    <recommendedName>
        <fullName evidence="6">FtsK domain-containing protein</fullName>
    </recommendedName>
</protein>
<feature type="transmembrane region" description="Helical" evidence="5">
    <location>
        <begin position="49"/>
        <end position="71"/>
    </location>
</feature>
<dbReference type="Pfam" id="PF09397">
    <property type="entry name" value="FtsK_gamma"/>
    <property type="match status" value="1"/>
</dbReference>
<keyword evidence="5" id="KW-0472">Membrane</keyword>
<name>A0ABQ4MYZ1_9BACL</name>
<keyword evidence="8" id="KW-1185">Reference proteome</keyword>
<dbReference type="Proteomes" id="UP000681290">
    <property type="component" value="Unassembled WGS sequence"/>
</dbReference>
<dbReference type="InterPro" id="IPR036388">
    <property type="entry name" value="WH-like_DNA-bd_sf"/>
</dbReference>
<keyword evidence="5" id="KW-0812">Transmembrane</keyword>
<dbReference type="InterPro" id="IPR050206">
    <property type="entry name" value="FtsK/SpoIIIE/SftA"/>
</dbReference>
<evidence type="ECO:0000256" key="3">
    <source>
        <dbReference type="ARBA" id="ARBA00022840"/>
    </source>
</evidence>
<evidence type="ECO:0000256" key="5">
    <source>
        <dbReference type="SAM" id="Phobius"/>
    </source>
</evidence>
<proteinExistence type="predicted"/>
<sequence length="705" mass="78081">MSVKPDANEKSNESFIWFMTKIAGIAAGIGLAIILIDPDSNLASIGKQVLKYAGYTWGLFAGIPIALKMVWTHREKMLVKSRDLLSNNIRSKPISNGLPNASGYEPIPNVERKASSVPAARITDNALPAPFDLLPRNPRPMASEPMTPEAAGELIKNIVELSGLRMEESPEVLAIESGPSLQNIVFRLPPKLQLSDLVKKRDDLANHLGHPSFSVVASKYPSSAGFIIPHQERAFVYMRDVADQLIEFAKTAQLPILLGSDMEGEAQFVDLTKLPHLLVAGSTGSGKSVFINGVLSSLMGTRSPEEVKFLLVDPKMVELTIYNGFPHLLAPVVTEPKRAAMSLKKVVVEMEKRYELFSKKNARNIMQYNKSNPDNPIPYIVTVIDEYADLMMVAGSEVEDAVTRITQMGRAAGIHLIMGTQRPSVDVVTGVIKSNLPSRIAFRLPSPVDYRVVMDASCPHLLGGGDGVCMLNGGGQKRFQSAAISADDAESTLFTENLKKYWERKTGFKESDYHMNATHEHVKNNKLEPLVEDEDSSLEPSTSEFLWSEVEDEEQQQCIEQGDEYERAVKLAREHGGVSGILLQKNLRIDYIRAAKYVDRMAKEGLVGEYGASGMRPLLKRELTEADQLDRVRKYICQTRSTKSSDLREVLGIRKETVLQLMGKLVEEGFLNSPENARSGYTLAWDDERIDQYLGALSTESDEND</sequence>
<dbReference type="CDD" id="cd01127">
    <property type="entry name" value="TrwB_TraG_TraD_VirD4"/>
    <property type="match status" value="1"/>
</dbReference>